<comment type="caution">
    <text evidence="1">The sequence shown here is derived from an EMBL/GenBank/DDBJ whole genome shotgun (WGS) entry which is preliminary data.</text>
</comment>
<accession>X1CSR9</accession>
<dbReference type="EMBL" id="BART01021089">
    <property type="protein sequence ID" value="GAG95997.1"/>
    <property type="molecule type" value="Genomic_DNA"/>
</dbReference>
<reference evidence="1" key="1">
    <citation type="journal article" date="2014" name="Front. Microbiol.">
        <title>High frequency of phylogenetically diverse reductive dehalogenase-homologous genes in deep subseafloor sedimentary metagenomes.</title>
        <authorList>
            <person name="Kawai M."/>
            <person name="Futagami T."/>
            <person name="Toyoda A."/>
            <person name="Takaki Y."/>
            <person name="Nishi S."/>
            <person name="Hori S."/>
            <person name="Arai W."/>
            <person name="Tsubouchi T."/>
            <person name="Morono Y."/>
            <person name="Uchiyama I."/>
            <person name="Ito T."/>
            <person name="Fujiyama A."/>
            <person name="Inagaki F."/>
            <person name="Takami H."/>
        </authorList>
    </citation>
    <scope>NUCLEOTIDE SEQUENCE</scope>
    <source>
        <strain evidence="1">Expedition CK06-06</strain>
    </source>
</reference>
<name>X1CSR9_9ZZZZ</name>
<sequence>EDPKYLDKIKNNVGRYKFRDAELKLLKNVLLLTKFKLLINNTFKLDKETYTTKEIINLNLGFDTSNLLQVLEDPFLHYELDEFNITKIVVNLSDNLAISKKTKAPFRIEVGKQSHLEFTFKPHFQVDNPRIGPMFLTCELNNNLIFIYETQSIEPHLISPPTTLNTSIKNLRPPLIGKTFPLEIVVENKGEGEALDVKIDVEFPEDLKVMRGTTNKQIFSLKTNEDLKWEISLKPIEAGDYIIKINIAFMDSDQNKIEETIDFPFSIKL</sequence>
<gene>
    <name evidence="1" type="ORF">S01H4_39013</name>
</gene>
<evidence type="ECO:0008006" key="2">
    <source>
        <dbReference type="Google" id="ProtNLM"/>
    </source>
</evidence>
<evidence type="ECO:0000313" key="1">
    <source>
        <dbReference type="EMBL" id="GAG95997.1"/>
    </source>
</evidence>
<organism evidence="1">
    <name type="scientific">marine sediment metagenome</name>
    <dbReference type="NCBI Taxonomy" id="412755"/>
    <lineage>
        <taxon>unclassified sequences</taxon>
        <taxon>metagenomes</taxon>
        <taxon>ecological metagenomes</taxon>
    </lineage>
</organism>
<dbReference type="AlphaFoldDB" id="X1CSR9"/>
<protein>
    <recommendedName>
        <fullName evidence="2">Alpha-galactosidase NEW3 domain-containing protein</fullName>
    </recommendedName>
</protein>
<proteinExistence type="predicted"/>
<feature type="non-terminal residue" evidence="1">
    <location>
        <position position="1"/>
    </location>
</feature>